<proteinExistence type="predicted"/>
<accession>A0ABX8V3U6</accession>
<dbReference type="Proteomes" id="UP000826014">
    <property type="component" value="Chromosome"/>
</dbReference>
<dbReference type="EMBL" id="CP075587">
    <property type="protein sequence ID" value="QYF48252.1"/>
    <property type="molecule type" value="Genomic_DNA"/>
</dbReference>
<evidence type="ECO:0000313" key="2">
    <source>
        <dbReference type="Proteomes" id="UP000826014"/>
    </source>
</evidence>
<reference evidence="1 2" key="1">
    <citation type="journal article" date="2022" name="bioRxiv">
        <title>Ecology and evolution of chlamydial symbionts of arthropods.</title>
        <authorList>
            <person name="Halter T."/>
            <person name="Koestlbacher S."/>
            <person name="Collingro A."/>
            <person name="Sixt B.S."/>
            <person name="Toenshoff E.R."/>
            <person name="Hendrickx F."/>
            <person name="Kostanjsek R."/>
            <person name="Horn M."/>
        </authorList>
    </citation>
    <scope>NUCLEOTIDE SEQUENCE [LARGE SCALE GENOMIC DNA]</scope>
    <source>
        <strain evidence="1">W744xW776</strain>
    </source>
</reference>
<name>A0ABX8V3U6_9BACT</name>
<gene>
    <name evidence="1" type="ORF">RHABOEDO_000376</name>
</gene>
<keyword evidence="2" id="KW-1185">Reference proteome</keyword>
<evidence type="ECO:0000313" key="1">
    <source>
        <dbReference type="EMBL" id="QYF48252.1"/>
    </source>
</evidence>
<sequence length="118" mass="13012">MYRAISAGLQFNKIYENPNMSTTKKTASILVTGINMAAESQLVARKINLSPDEELHNLASTAIITRAGMDLLDRIDGLGTENYANIWEMAASEVKPGIKTAKYIVFSSLKCTEELKKE</sequence>
<protein>
    <submittedName>
        <fullName evidence="1">Uncharacterized protein</fullName>
    </submittedName>
</protein>
<dbReference type="RefSeq" id="WP_220017714.1">
    <property type="nucleotide sequence ID" value="NZ_CP075587.1"/>
</dbReference>
<organism evidence="1 2">
    <name type="scientific">Candidatus Rhabdochlamydia oedothoracis</name>
    <dbReference type="NCBI Taxonomy" id="2720720"/>
    <lineage>
        <taxon>Bacteria</taxon>
        <taxon>Pseudomonadati</taxon>
        <taxon>Chlamydiota</taxon>
        <taxon>Chlamydiia</taxon>
        <taxon>Parachlamydiales</taxon>
        <taxon>Candidatus Rhabdochlamydiaceae</taxon>
        <taxon>Candidatus Rhabdochlamydia</taxon>
    </lineage>
</organism>